<accession>A0ABM0YX59</accession>
<protein>
    <submittedName>
        <fullName evidence="3">Uncharacterized protein LOC104783832</fullName>
    </submittedName>
</protein>
<dbReference type="CDD" id="cd01650">
    <property type="entry name" value="RT_nLTR_like"/>
    <property type="match status" value="1"/>
</dbReference>
<sequence length="1127" mass="126904">MGRKVVKAKPELILKEDDPLFGVLREDQVGLHPLLGRPRIAPDVLEGMRQYLRLANAEDKALKIEKVKKSVADAEKDPIAQKTVLRLEPAPIISTDYSRGKGLVFGYDTSVVESSQPANTYGIGKLLSGAIQAERNRLKSQASSEVLLGTQAVVDYPLSSSSFQSCPTAYVKSRRLWHNSGDKNTKFFHASVKADRSNNGLEALLDEDEILHRAEASKGEVAISYFENLFSSSFPVDPSALFEGFLPRVTIPMNDKLMSKVLKEEVREAVFSIKAASAPGADGMTGLFFQQYWDIVGKQLTLEVQRFFDEGFFQSEWNFTQICLIPKKVNSVLMSDLRPISMCSVMYKVISTIMVSRLQPFLPDLVSPNQLAFVEDRLISDNIIKAHEVVHGLRTHDAISKKFMEIKTDMSKASDRIEWSYLHHLLLALGFHSSWVDLIIKCVTSVTYTVLINGQPHGMVFPERGLRQGDPLSPFLFVLCAEGLTHLLNKAEQQRLISGMSFSVDGPSIHHLLFADDTLFVCKAEEAQCVAINNILKIYGEATGQMINLDKSSITFAAKVEEGIKAQVKAIMGIDKEGGAGTYLGLPECFSGSKTDMLEYINDRMKNRLSGWFARSLSSGGKEILLKTVAMAMPVFAMSCFKLPKSTCDSLSSAMSSFWWSSIENQRKIHWIAWDRLCLRKDQGGLDFKDIELFNQALLAKQAWRLLQDSDSLFSRFLKSRYYENSSFLSAECGRRPSFAWRSILHGRDLLELGLKQRVGDGAFIKVWSTPWLEDAGMRVNEKHTGRFGTISQGFNRSNHERLESFGFGGEFFPTGDYTIRSGYWLACQTFREEEIILATMLPSLNEIKDQIWKLLAPSKLKIFIWKAASGALPVLERLNSRGMKLDPLCETCGMEGESINHLLFECSFARQVWAVAGFPLPENGFDKISIYQNLHLVFSICKNVQLSLQIKRYLPWILWLMWKNRNNLVFEGNVYLITDLVKKIREDAEEWFQAQKLDEKEETSSWDKDKAISGAAWVLRNSEGTVLLHSRHSFALIRSKEKAALQSSLWAMESMKSLHIPRVIFALENAELEGVKNRPSAWPNYKLQAEKLALALSFISDWKAICETRKANLGAFLIAKSVTSGE</sequence>
<dbReference type="Pfam" id="PF13456">
    <property type="entry name" value="RVT_3"/>
    <property type="match status" value="1"/>
</dbReference>
<dbReference type="SUPFAM" id="SSF56672">
    <property type="entry name" value="DNA/RNA polymerases"/>
    <property type="match status" value="1"/>
</dbReference>
<dbReference type="PANTHER" id="PTHR33116:SF86">
    <property type="entry name" value="REVERSE TRANSCRIPTASE DOMAIN-CONTAINING PROTEIN"/>
    <property type="match status" value="1"/>
</dbReference>
<dbReference type="InterPro" id="IPR002156">
    <property type="entry name" value="RNaseH_domain"/>
</dbReference>
<dbReference type="InterPro" id="IPR043502">
    <property type="entry name" value="DNA/RNA_pol_sf"/>
</dbReference>
<dbReference type="GeneID" id="104783832"/>
<evidence type="ECO:0000313" key="2">
    <source>
        <dbReference type="Proteomes" id="UP000694864"/>
    </source>
</evidence>
<dbReference type="InterPro" id="IPR000477">
    <property type="entry name" value="RT_dom"/>
</dbReference>
<proteinExistence type="predicted"/>
<dbReference type="InterPro" id="IPR026960">
    <property type="entry name" value="RVT-Znf"/>
</dbReference>
<feature type="domain" description="Reverse transcriptase" evidence="1">
    <location>
        <begin position="306"/>
        <end position="588"/>
    </location>
</feature>
<dbReference type="RefSeq" id="XP_010507236.1">
    <property type="nucleotide sequence ID" value="XM_010508934.1"/>
</dbReference>
<dbReference type="Pfam" id="PF13966">
    <property type="entry name" value="zf-RVT"/>
    <property type="match status" value="1"/>
</dbReference>
<name>A0ABM0YX59_CAMSA</name>
<reference evidence="3" key="2">
    <citation type="submission" date="2025-08" db="UniProtKB">
        <authorList>
            <consortium name="RefSeq"/>
        </authorList>
    </citation>
    <scope>IDENTIFICATION</scope>
    <source>
        <tissue evidence="3">Leaf</tissue>
    </source>
</reference>
<keyword evidence="2" id="KW-1185">Reference proteome</keyword>
<organism evidence="2 3">
    <name type="scientific">Camelina sativa</name>
    <name type="common">False flax</name>
    <name type="synonym">Myagrum sativum</name>
    <dbReference type="NCBI Taxonomy" id="90675"/>
    <lineage>
        <taxon>Eukaryota</taxon>
        <taxon>Viridiplantae</taxon>
        <taxon>Streptophyta</taxon>
        <taxon>Embryophyta</taxon>
        <taxon>Tracheophyta</taxon>
        <taxon>Spermatophyta</taxon>
        <taxon>Magnoliopsida</taxon>
        <taxon>eudicotyledons</taxon>
        <taxon>Gunneridae</taxon>
        <taxon>Pentapetalae</taxon>
        <taxon>rosids</taxon>
        <taxon>malvids</taxon>
        <taxon>Brassicales</taxon>
        <taxon>Brassicaceae</taxon>
        <taxon>Camelineae</taxon>
        <taxon>Camelina</taxon>
    </lineage>
</organism>
<evidence type="ECO:0000313" key="3">
    <source>
        <dbReference type="RefSeq" id="XP_010507236.1"/>
    </source>
</evidence>
<dbReference type="PROSITE" id="PS50878">
    <property type="entry name" value="RT_POL"/>
    <property type="match status" value="1"/>
</dbReference>
<evidence type="ECO:0000259" key="1">
    <source>
        <dbReference type="PROSITE" id="PS50878"/>
    </source>
</evidence>
<dbReference type="PANTHER" id="PTHR33116">
    <property type="entry name" value="REVERSE TRANSCRIPTASE ZINC-BINDING DOMAIN-CONTAINING PROTEIN-RELATED-RELATED"/>
    <property type="match status" value="1"/>
</dbReference>
<reference evidence="2" key="1">
    <citation type="journal article" date="2014" name="Nat. Commun.">
        <title>The emerging biofuel crop Camelina sativa retains a highly undifferentiated hexaploid genome structure.</title>
        <authorList>
            <person name="Kagale S."/>
            <person name="Koh C."/>
            <person name="Nixon J."/>
            <person name="Bollina V."/>
            <person name="Clarke W.E."/>
            <person name="Tuteja R."/>
            <person name="Spillane C."/>
            <person name="Robinson S.J."/>
            <person name="Links M.G."/>
            <person name="Clarke C."/>
            <person name="Higgins E.E."/>
            <person name="Huebert T."/>
            <person name="Sharpe A.G."/>
            <person name="Parkin I.A."/>
        </authorList>
    </citation>
    <scope>NUCLEOTIDE SEQUENCE [LARGE SCALE GENOMIC DNA]</scope>
    <source>
        <strain evidence="2">cv. DH55</strain>
    </source>
</reference>
<dbReference type="Pfam" id="PF00078">
    <property type="entry name" value="RVT_1"/>
    <property type="match status" value="1"/>
</dbReference>
<gene>
    <name evidence="3" type="primary">LOC104783832</name>
</gene>
<dbReference type="Proteomes" id="UP000694864">
    <property type="component" value="Chromosome 4"/>
</dbReference>